<dbReference type="CDD" id="cd00883">
    <property type="entry name" value="beta_CA_cladeA"/>
    <property type="match status" value="1"/>
</dbReference>
<proteinExistence type="inferred from homology"/>
<evidence type="ECO:0000313" key="9">
    <source>
        <dbReference type="Proteomes" id="UP001597283"/>
    </source>
</evidence>
<dbReference type="SMART" id="SM00947">
    <property type="entry name" value="Pro_CA"/>
    <property type="match status" value="1"/>
</dbReference>
<dbReference type="Gene3D" id="3.40.1050.10">
    <property type="entry name" value="Carbonic anhydrase"/>
    <property type="match status" value="1"/>
</dbReference>
<keyword evidence="5" id="KW-0862">Zinc</keyword>
<dbReference type="InterPro" id="IPR036874">
    <property type="entry name" value="Carbonic_anhydrase_sf"/>
</dbReference>
<evidence type="ECO:0000256" key="1">
    <source>
        <dbReference type="ARBA" id="ARBA00001947"/>
    </source>
</evidence>
<dbReference type="PANTHER" id="PTHR11002">
    <property type="entry name" value="CARBONIC ANHYDRASE"/>
    <property type="match status" value="1"/>
</dbReference>
<evidence type="ECO:0000313" key="8">
    <source>
        <dbReference type="EMBL" id="MFD1787068.1"/>
    </source>
</evidence>
<evidence type="ECO:0000256" key="4">
    <source>
        <dbReference type="ARBA" id="ARBA00022723"/>
    </source>
</evidence>
<dbReference type="RefSeq" id="WP_380939441.1">
    <property type="nucleotide sequence ID" value="NZ_JBHUFC010000002.1"/>
</dbReference>
<name>A0ABW4NAC6_9SPHN</name>
<reference evidence="9" key="1">
    <citation type="journal article" date="2019" name="Int. J. Syst. Evol. Microbiol.">
        <title>The Global Catalogue of Microorganisms (GCM) 10K type strain sequencing project: providing services to taxonomists for standard genome sequencing and annotation.</title>
        <authorList>
            <consortium name="The Broad Institute Genomics Platform"/>
            <consortium name="The Broad Institute Genome Sequencing Center for Infectious Disease"/>
            <person name="Wu L."/>
            <person name="Ma J."/>
        </authorList>
    </citation>
    <scope>NUCLEOTIDE SEQUENCE [LARGE SCALE GENOMIC DNA]</scope>
    <source>
        <strain evidence="9">Q85</strain>
    </source>
</reference>
<dbReference type="PANTHER" id="PTHR11002:SF76">
    <property type="entry name" value="CARBONIC ANHYDRASE"/>
    <property type="match status" value="1"/>
</dbReference>
<protein>
    <recommendedName>
        <fullName evidence="3">carbonic anhydrase</fullName>
        <ecNumber evidence="3">4.2.1.1</ecNumber>
    </recommendedName>
</protein>
<evidence type="ECO:0000256" key="3">
    <source>
        <dbReference type="ARBA" id="ARBA00012925"/>
    </source>
</evidence>
<dbReference type="EC" id="4.2.1.1" evidence="3"/>
<keyword evidence="4" id="KW-0479">Metal-binding</keyword>
<accession>A0ABW4NAC6</accession>
<keyword evidence="6" id="KW-0456">Lyase</keyword>
<comment type="cofactor">
    <cofactor evidence="1">
        <name>Zn(2+)</name>
        <dbReference type="ChEBI" id="CHEBI:29105"/>
    </cofactor>
</comment>
<comment type="catalytic activity">
    <reaction evidence="7">
        <text>hydrogencarbonate + H(+) = CO2 + H2O</text>
        <dbReference type="Rhea" id="RHEA:10748"/>
        <dbReference type="ChEBI" id="CHEBI:15377"/>
        <dbReference type="ChEBI" id="CHEBI:15378"/>
        <dbReference type="ChEBI" id="CHEBI:16526"/>
        <dbReference type="ChEBI" id="CHEBI:17544"/>
        <dbReference type="EC" id="4.2.1.1"/>
    </reaction>
</comment>
<evidence type="ECO:0000256" key="7">
    <source>
        <dbReference type="ARBA" id="ARBA00048348"/>
    </source>
</evidence>
<dbReference type="Proteomes" id="UP001597283">
    <property type="component" value="Unassembled WGS sequence"/>
</dbReference>
<dbReference type="InterPro" id="IPR015892">
    <property type="entry name" value="Carbonic_anhydrase_CS"/>
</dbReference>
<dbReference type="SUPFAM" id="SSF53056">
    <property type="entry name" value="beta-carbonic anhydrase, cab"/>
    <property type="match status" value="1"/>
</dbReference>
<evidence type="ECO:0000256" key="6">
    <source>
        <dbReference type="ARBA" id="ARBA00023239"/>
    </source>
</evidence>
<keyword evidence="9" id="KW-1185">Reference proteome</keyword>
<gene>
    <name evidence="8" type="ORF">ACFSC3_05730</name>
</gene>
<dbReference type="PROSITE" id="PS00704">
    <property type="entry name" value="PROK_CO2_ANHYDRASE_1"/>
    <property type="match status" value="1"/>
</dbReference>
<dbReference type="Pfam" id="PF00484">
    <property type="entry name" value="Pro_CA"/>
    <property type="match status" value="1"/>
</dbReference>
<comment type="caution">
    <text evidence="8">The sequence shown here is derived from an EMBL/GenBank/DDBJ whole genome shotgun (WGS) entry which is preliminary data.</text>
</comment>
<evidence type="ECO:0000256" key="2">
    <source>
        <dbReference type="ARBA" id="ARBA00006217"/>
    </source>
</evidence>
<comment type="similarity">
    <text evidence="2">Belongs to the beta-class carbonic anhydrase family.</text>
</comment>
<organism evidence="8 9">
    <name type="scientific">Sphingomonas floccifaciens</name>
    <dbReference type="NCBI Taxonomy" id="1844115"/>
    <lineage>
        <taxon>Bacteria</taxon>
        <taxon>Pseudomonadati</taxon>
        <taxon>Pseudomonadota</taxon>
        <taxon>Alphaproteobacteria</taxon>
        <taxon>Sphingomonadales</taxon>
        <taxon>Sphingomonadaceae</taxon>
        <taxon>Sphingomonas</taxon>
    </lineage>
</organism>
<dbReference type="InterPro" id="IPR001765">
    <property type="entry name" value="Carbonic_anhydrase"/>
</dbReference>
<dbReference type="EMBL" id="JBHUFC010000002">
    <property type="protein sequence ID" value="MFD1787068.1"/>
    <property type="molecule type" value="Genomic_DNA"/>
</dbReference>
<evidence type="ECO:0000256" key="5">
    <source>
        <dbReference type="ARBA" id="ARBA00022833"/>
    </source>
</evidence>
<sequence length="205" mass="22611">MNDESLLLLSNKAWAAQLKDERPDYFERRAAAQNPNFLWIGCSDSRVAPDQITNSPPGVMSIHRNVANLVYEDDANLMAVLQIALEKTKVDHIILCGHEGCGGVAHGLHRDATGHVAHWVRGVGDLAERHKAELDALGEKERVDRLVELNVREQLHRLANLPIVQAAVDRGQSLTLHGWIYSLTDGILRPAETIGADQIRSRAAA</sequence>